<proteinExistence type="inferred from homology"/>
<dbReference type="Pfam" id="PF00171">
    <property type="entry name" value="Aldedh"/>
    <property type="match status" value="1"/>
</dbReference>
<dbReference type="PROSITE" id="PS00687">
    <property type="entry name" value="ALDEHYDE_DEHYDR_GLU"/>
    <property type="match status" value="1"/>
</dbReference>
<dbReference type="InterPro" id="IPR016161">
    <property type="entry name" value="Ald_DH/histidinol_DH"/>
</dbReference>
<feature type="active site" evidence="3">
    <location>
        <position position="272"/>
    </location>
</feature>
<dbReference type="PROSITE" id="PS00070">
    <property type="entry name" value="ALDEHYDE_DEHYDR_CYS"/>
    <property type="match status" value="1"/>
</dbReference>
<keyword evidence="7" id="KW-1185">Reference proteome</keyword>
<evidence type="ECO:0000256" key="3">
    <source>
        <dbReference type="PROSITE-ProRule" id="PRU10007"/>
    </source>
</evidence>
<dbReference type="Gene3D" id="3.40.605.10">
    <property type="entry name" value="Aldehyde Dehydrogenase, Chain A, domain 1"/>
    <property type="match status" value="1"/>
</dbReference>
<comment type="caution">
    <text evidence="6">The sequence shown here is derived from an EMBL/GenBank/DDBJ whole genome shotgun (WGS) entry which is preliminary data.</text>
</comment>
<dbReference type="FunFam" id="3.40.309.10:FF:000004">
    <property type="entry name" value="Succinate-semialdehyde dehydrogenase I"/>
    <property type="match status" value="1"/>
</dbReference>
<dbReference type="InterPro" id="IPR016163">
    <property type="entry name" value="Ald_DH_C"/>
</dbReference>
<dbReference type="Gene3D" id="3.40.309.10">
    <property type="entry name" value="Aldehyde Dehydrogenase, Chain A, domain 2"/>
    <property type="match status" value="1"/>
</dbReference>
<name>A0A0C2NTL2_9VIBR</name>
<dbReference type="InterPro" id="IPR015590">
    <property type="entry name" value="Aldehyde_DH_dom"/>
</dbReference>
<evidence type="ECO:0000313" key="6">
    <source>
        <dbReference type="EMBL" id="KII80842.1"/>
    </source>
</evidence>
<accession>A0A0C2P324</accession>
<sequence>MSTARRFVTEETKATHEMMAALSDVRLVRNLAYVNGKWISGEQFNPVYNPASDEIIGYSTQLTCEQMEQAVNDADAAFKPWRQLQADQRAEYLMRWHQLILDAKHDLAHLMVVEQGKTLAEALGEIEYGASFVRWFAEEARRSYGETIPSHIPNAQLSTIREPIGVAALITPWNFPNAMITRKAAAAMAIGCPVLIKPAGETPFSALALAELADRAGMPTGVFNVITGKASTFSHVICQSDKVKALSFTGSTPIGKLLLSDAANTVKKCSMELGGNAPFIVLPDMDIAQAARAAAEAKFQTSGQDCLAANRIFVHETHYEPFLAHFAHHVEQQMVGNGLDPAVTIGPLINRKAAEKATQLLNDALSKGARIVAQSSLPKNNSPIRRNFFPPTLLADVTSEMAVYREENFCPIAAVLPYRDIEQVIEMGNDTEYGLAAYIYGHDIHDIWRCMRGLEFGMISVNSVKMTGHPIPFGGMKQSGLGREGSQHGFDEFSEIKYCCLGALPTASGS</sequence>
<dbReference type="SUPFAM" id="SSF53720">
    <property type="entry name" value="ALDH-like"/>
    <property type="match status" value="1"/>
</dbReference>
<organism evidence="6 7">
    <name type="scientific">Vibrio renipiscarius</name>
    <dbReference type="NCBI Taxonomy" id="1461322"/>
    <lineage>
        <taxon>Bacteria</taxon>
        <taxon>Pseudomonadati</taxon>
        <taxon>Pseudomonadota</taxon>
        <taxon>Gammaproteobacteria</taxon>
        <taxon>Vibrionales</taxon>
        <taxon>Vibrionaceae</taxon>
        <taxon>Vibrio</taxon>
    </lineage>
</organism>
<evidence type="ECO:0000256" key="1">
    <source>
        <dbReference type="ARBA" id="ARBA00009986"/>
    </source>
</evidence>
<evidence type="ECO:0000259" key="5">
    <source>
        <dbReference type="Pfam" id="PF00171"/>
    </source>
</evidence>
<dbReference type="AlphaFoldDB" id="A0A0C2NTL2"/>
<evidence type="ECO:0000256" key="4">
    <source>
        <dbReference type="RuleBase" id="RU003345"/>
    </source>
</evidence>
<dbReference type="PANTHER" id="PTHR43353">
    <property type="entry name" value="SUCCINATE-SEMIALDEHYDE DEHYDROGENASE, MITOCHONDRIAL"/>
    <property type="match status" value="1"/>
</dbReference>
<dbReference type="RefSeq" id="WP_040988369.1">
    <property type="nucleotide sequence ID" value="NZ_JTKH01000006.1"/>
</dbReference>
<dbReference type="OrthoDB" id="9812625at2"/>
<gene>
    <name evidence="6" type="ORF">OJ16_06000</name>
</gene>
<dbReference type="FunFam" id="3.40.605.10:FF:000005">
    <property type="entry name" value="Succinate-semialdehyde dehydrogenase I"/>
    <property type="match status" value="1"/>
</dbReference>
<dbReference type="CDD" id="cd07103">
    <property type="entry name" value="ALDH_F5_SSADH_GabD"/>
    <property type="match status" value="1"/>
</dbReference>
<dbReference type="EMBL" id="JTKH01000006">
    <property type="protein sequence ID" value="KII80842.1"/>
    <property type="molecule type" value="Genomic_DNA"/>
</dbReference>
<dbReference type="GO" id="GO:0004777">
    <property type="term" value="F:succinate-semialdehyde dehydrogenase (NAD+) activity"/>
    <property type="evidence" value="ECO:0007669"/>
    <property type="project" value="TreeGrafter"/>
</dbReference>
<feature type="domain" description="Aldehyde dehydrogenase" evidence="5">
    <location>
        <begin position="38"/>
        <end position="498"/>
    </location>
</feature>
<accession>A0A0C2NTL2</accession>
<evidence type="ECO:0000313" key="7">
    <source>
        <dbReference type="Proteomes" id="UP000031672"/>
    </source>
</evidence>
<protein>
    <submittedName>
        <fullName evidence="6">Succinate-semialdehyde dehydrogenase</fullName>
    </submittedName>
</protein>
<evidence type="ECO:0000256" key="2">
    <source>
        <dbReference type="ARBA" id="ARBA00023002"/>
    </source>
</evidence>
<reference evidence="6 7" key="1">
    <citation type="submission" date="2014-11" db="EMBL/GenBank/DDBJ databases">
        <title>Draft Genome Sequence of Vibrio piscirenalis strains CECT 8603T and CECT 8604, two marine Gammaproteobacterium isolated from cultured gilthead sea bream (Sparus aurata).</title>
        <authorList>
            <person name="Arahal D.R."/>
            <person name="Rodrigo-Torres L."/>
            <person name="Lucena T."/>
            <person name="Pujalte M.J."/>
        </authorList>
    </citation>
    <scope>NUCLEOTIDE SEQUENCE [LARGE SCALE GENOMIC DNA]</scope>
    <source>
        <strain evidence="6 7">DCR 1-4-2</strain>
    </source>
</reference>
<dbReference type="InterPro" id="IPR029510">
    <property type="entry name" value="Ald_DH_CS_GLU"/>
</dbReference>
<dbReference type="InterPro" id="IPR050740">
    <property type="entry name" value="Aldehyde_DH_Superfamily"/>
</dbReference>
<dbReference type="InterPro" id="IPR016162">
    <property type="entry name" value="Ald_DH_N"/>
</dbReference>
<comment type="similarity">
    <text evidence="1 4">Belongs to the aldehyde dehydrogenase family.</text>
</comment>
<dbReference type="InterPro" id="IPR016160">
    <property type="entry name" value="Ald_DH_CS_CYS"/>
</dbReference>
<keyword evidence="2 4" id="KW-0560">Oxidoreductase</keyword>
<dbReference type="PANTHER" id="PTHR43353:SF5">
    <property type="entry name" value="SUCCINATE-SEMIALDEHYDE DEHYDROGENASE, MITOCHONDRIAL"/>
    <property type="match status" value="1"/>
</dbReference>
<dbReference type="Proteomes" id="UP000031672">
    <property type="component" value="Unassembled WGS sequence"/>
</dbReference>
<dbReference type="GO" id="GO:0009450">
    <property type="term" value="P:gamma-aminobutyric acid catabolic process"/>
    <property type="evidence" value="ECO:0007669"/>
    <property type="project" value="TreeGrafter"/>
</dbReference>
<dbReference type="STRING" id="1461322.OJ16_06000"/>